<dbReference type="SUPFAM" id="SSF53335">
    <property type="entry name" value="S-adenosyl-L-methionine-dependent methyltransferases"/>
    <property type="match status" value="1"/>
</dbReference>
<dbReference type="GO" id="GO:0032259">
    <property type="term" value="P:methylation"/>
    <property type="evidence" value="ECO:0007669"/>
    <property type="project" value="UniProtKB-KW"/>
</dbReference>
<comment type="catalytic activity">
    <reaction evidence="5">
        <text>a 2'-deoxyadenosine in DNA + S-adenosyl-L-methionine = an N(6)-methyl-2'-deoxyadenosine in DNA + S-adenosyl-L-homocysteine + H(+)</text>
        <dbReference type="Rhea" id="RHEA:15197"/>
        <dbReference type="Rhea" id="RHEA-COMP:12418"/>
        <dbReference type="Rhea" id="RHEA-COMP:12419"/>
        <dbReference type="ChEBI" id="CHEBI:15378"/>
        <dbReference type="ChEBI" id="CHEBI:57856"/>
        <dbReference type="ChEBI" id="CHEBI:59789"/>
        <dbReference type="ChEBI" id="CHEBI:90615"/>
        <dbReference type="ChEBI" id="CHEBI:90616"/>
        <dbReference type="EC" id="2.1.1.72"/>
    </reaction>
</comment>
<feature type="domain" description="Type II methyltransferase M.TaqI-like" evidence="6">
    <location>
        <begin position="333"/>
        <end position="548"/>
    </location>
</feature>
<keyword evidence="3 7" id="KW-0808">Transferase</keyword>
<evidence type="ECO:0000256" key="2">
    <source>
        <dbReference type="ARBA" id="ARBA00022603"/>
    </source>
</evidence>
<dbReference type="InterPro" id="IPR050953">
    <property type="entry name" value="N4_N6_ade-DNA_methylase"/>
</dbReference>
<gene>
    <name evidence="7" type="primary">pglX</name>
    <name evidence="7" type="ORF">FK267_09830</name>
</gene>
<evidence type="ECO:0000256" key="4">
    <source>
        <dbReference type="ARBA" id="ARBA00022691"/>
    </source>
</evidence>
<reference evidence="7 8" key="1">
    <citation type="submission" date="2019-06" db="EMBL/GenBank/DDBJ databases">
        <title>Draft genome sequence of Actinomyces oris CCUG 34288T.</title>
        <authorList>
            <person name="Salva-Serra F."/>
            <person name="Cardew S."/>
            <person name="Moore E."/>
        </authorList>
    </citation>
    <scope>NUCLEOTIDE SEQUENCE [LARGE SCALE GENOMIC DNA]</scope>
    <source>
        <strain evidence="7 8">CCUG 34288</strain>
    </source>
</reference>
<name>A0A508BJY3_9ACTO</name>
<accession>A0A508BJY3</accession>
<dbReference type="PRINTS" id="PR00507">
    <property type="entry name" value="N12N6MTFRASE"/>
</dbReference>
<dbReference type="NCBIfam" id="NF033452">
    <property type="entry name" value="BREX_1_MTaseX"/>
    <property type="match status" value="1"/>
</dbReference>
<dbReference type="GO" id="GO:0009007">
    <property type="term" value="F:site-specific DNA-methyltransferase (adenine-specific) activity"/>
    <property type="evidence" value="ECO:0007669"/>
    <property type="project" value="UniProtKB-EC"/>
</dbReference>
<comment type="caution">
    <text evidence="7">The sequence shown here is derived from an EMBL/GenBank/DDBJ whole genome shotgun (WGS) entry which is preliminary data.</text>
</comment>
<evidence type="ECO:0000256" key="5">
    <source>
        <dbReference type="ARBA" id="ARBA00047942"/>
    </source>
</evidence>
<dbReference type="InterPro" id="IPR011639">
    <property type="entry name" value="MethylTrfase_TaqI-like_dom"/>
</dbReference>
<evidence type="ECO:0000259" key="6">
    <source>
        <dbReference type="Pfam" id="PF07669"/>
    </source>
</evidence>
<keyword evidence="2 7" id="KW-0489">Methyltransferase</keyword>
<dbReference type="InterPro" id="IPR029063">
    <property type="entry name" value="SAM-dependent_MTases_sf"/>
</dbReference>
<organism evidence="7 8">
    <name type="scientific">Actinomyces oris</name>
    <dbReference type="NCBI Taxonomy" id="544580"/>
    <lineage>
        <taxon>Bacteria</taxon>
        <taxon>Bacillati</taxon>
        <taxon>Actinomycetota</taxon>
        <taxon>Actinomycetes</taxon>
        <taxon>Actinomycetales</taxon>
        <taxon>Actinomycetaceae</taxon>
        <taxon>Actinomyces</taxon>
    </lineage>
</organism>
<dbReference type="PANTHER" id="PTHR33841">
    <property type="entry name" value="DNA METHYLTRANSFERASE YEEA-RELATED"/>
    <property type="match status" value="1"/>
</dbReference>
<evidence type="ECO:0000313" key="8">
    <source>
        <dbReference type="Proteomes" id="UP000317942"/>
    </source>
</evidence>
<dbReference type="Pfam" id="PF07669">
    <property type="entry name" value="Eco57I"/>
    <property type="match status" value="1"/>
</dbReference>
<dbReference type="GO" id="GO:0006304">
    <property type="term" value="P:DNA modification"/>
    <property type="evidence" value="ECO:0007669"/>
    <property type="project" value="InterPro"/>
</dbReference>
<sequence>MDTRTLEAFAASARSQLMAEVEARLTAVLSPASTAREEFPSAIKALEKRIRHHGGDAAGRRRVVEEQAYVWFNRIVALRFMDANGYTSPALVSPDGGATVGQPAVLAAAKRGEFDQQVFSPTERITGLLNGTITSPAPQEEAYGLLLRAYCAAWNRMMPFMFAPDGDYTTLLMPADMLADSSVRAQAVRALTAEMCRDVEVIGWLYQFYIAERKAEVFAGFRKNQKAGAAEIPAATQLFTPDWIVRYLVENSVGRLWMLNHPTSRLIEKMDYYVEPSSSETDFLRITEPEQLTVMDPCCGSGHMLTYAFDLLYAIYEEEGYAPSEIPTQILTHNVFGTEIDPRAAALAAFALMMKARARQRRFLRDPVLPNIQVIEPVEFNATELDQLAGTEAVTQADRYFWQSFIHADVLGSLIAPDAAALLGAKERLTSIMTDTLDVSGLNSRAEQVVVQAEYLTRSYAVVATNPPYMGSRNMGSMLSTWLKKHHPQAKSDLFAAFIERCLQLADAEHGLVAMITMQAWMFLGSFEKLRRHILRDAPPTTMLHLGERAFDSIGGEVVSTTAFVLEHARSTGEVCEYVRAVPGNSEAEKEHLLRDALTGASDLRFSARPHTLLALPGARLAYWLSPAMTRAFTEGKPLGEVAAPKQGLATTNNARFTRSWWEAPISSIGIGYTRDNANSSQLTWFPYNKGGEFRKWYGNQTLIVNWFADGLEIRNTIINKYPYLNGNYEWVAKNMEAYFNTSVSWSKISSGTPAFRLYPQGFVFDVAGTSVFSNIEDTRLALLSFCNSQIAERMLTVLAPTLNYEVGQISQLPIIDQQCNDSLLSTAKQLVQEFRNDWNTYETSWDFKFNPLVKHAHLGGSLADALERWWQDSLSAAHEAQELETENNRYWAEVYGLRDEVPIEVPLSRVSLTSNPYFRYVPNKGATRTDEEYRRLFTADAVRDLISYGVGCLFGRYSLDTPGLVLADQGDTIQDFLDMVPRPSFTPDKDGVIPITSGEWFADDIVTRFRSFLAAAFGKEHLEANLRLIEDSLGKSLRQYFVKDFYRDHCRRYSNRPIYWMVSSRPDNKASFQALIYLHRYTPDTLNTVLGDYLREFQAKLRTEIGHLERSKTAADQKRADAYRKALTECEDYERDTLFPHASRRLSIDLDDGVLVNYLRFGQALQKIPAIEKKRRDVQTWTWPTNQLTSEDGFK</sequence>
<protein>
    <recommendedName>
        <fullName evidence="1">site-specific DNA-methyltransferase (adenine-specific)</fullName>
        <ecNumber evidence="1">2.1.1.72</ecNumber>
    </recommendedName>
</protein>
<dbReference type="InterPro" id="IPR047939">
    <property type="entry name" value="BREX_1_PglX"/>
</dbReference>
<evidence type="ECO:0000256" key="3">
    <source>
        <dbReference type="ARBA" id="ARBA00022679"/>
    </source>
</evidence>
<dbReference type="Proteomes" id="UP000317942">
    <property type="component" value="Unassembled WGS sequence"/>
</dbReference>
<dbReference type="EC" id="2.1.1.72" evidence="1"/>
<dbReference type="AlphaFoldDB" id="A0A508BJY3"/>
<evidence type="ECO:0000256" key="1">
    <source>
        <dbReference type="ARBA" id="ARBA00011900"/>
    </source>
</evidence>
<evidence type="ECO:0000313" key="7">
    <source>
        <dbReference type="EMBL" id="TQD60901.1"/>
    </source>
</evidence>
<dbReference type="PANTHER" id="PTHR33841:SF1">
    <property type="entry name" value="DNA METHYLTRANSFERASE A"/>
    <property type="match status" value="1"/>
</dbReference>
<proteinExistence type="predicted"/>
<dbReference type="Gene3D" id="3.40.50.150">
    <property type="entry name" value="Vaccinia Virus protein VP39"/>
    <property type="match status" value="1"/>
</dbReference>
<dbReference type="EMBL" id="VICC01000006">
    <property type="protein sequence ID" value="TQD60901.1"/>
    <property type="molecule type" value="Genomic_DNA"/>
</dbReference>
<keyword evidence="4" id="KW-0949">S-adenosyl-L-methionine</keyword>